<keyword evidence="2" id="KW-1185">Reference proteome</keyword>
<dbReference type="Proteomes" id="UP000027730">
    <property type="component" value="Unassembled WGS sequence"/>
</dbReference>
<proteinExistence type="predicted"/>
<accession>A0A074W7J1</accession>
<sequence length="358" mass="40810">MPYALELFAVSAGTITQKGEQCHSQEGFKMYRSKPEDDEDDYTAEEVAKHKKFIHTLLTTKKVNFMDFPPDVRNRVYEYALEQALSEPIIVRLDKDKNFDKPRAITKLNLNLMRASKQVHDEVEDMIFSRVFKFANLDIMLAFLVQSATARQQLRHVDIQLESGPFDLNFFALLALSNLNLHTLTLRCHAVQGPEEDWIKSLEMNVLLETRGVGRVTLAPVDPLHHLDIGSLTGDSELGKKLITLLQRPAHTSRRDPALAPIMPDVIEQPSYPCLGYSVTDFEDLEDDEPSDLVILDPLCISQEALWWCDCIANKLKSEWTPDEKELHWSQLGEHELHFADRQCLTYASAENDPLPAP</sequence>
<dbReference type="AlphaFoldDB" id="A0A074W7J1"/>
<reference evidence="1 2" key="1">
    <citation type="journal article" date="2014" name="BMC Genomics">
        <title>Genome sequencing of four Aureobasidium pullulans varieties: biotechnological potential, stress tolerance, and description of new species.</title>
        <authorList>
            <person name="Gostin Ar C."/>
            <person name="Ohm R.A."/>
            <person name="Kogej T."/>
            <person name="Sonjak S."/>
            <person name="Turk M."/>
            <person name="Zajc J."/>
            <person name="Zalar P."/>
            <person name="Grube M."/>
            <person name="Sun H."/>
            <person name="Han J."/>
            <person name="Sharma A."/>
            <person name="Chiniquy J."/>
            <person name="Ngan C.Y."/>
            <person name="Lipzen A."/>
            <person name="Barry K."/>
            <person name="Grigoriev I.V."/>
            <person name="Gunde-Cimerman N."/>
        </authorList>
    </citation>
    <scope>NUCLEOTIDE SEQUENCE [LARGE SCALE GENOMIC DNA]</scope>
    <source>
        <strain evidence="1 2">CBS 147.97</strain>
    </source>
</reference>
<evidence type="ECO:0000313" key="1">
    <source>
        <dbReference type="EMBL" id="KEQ68838.1"/>
    </source>
</evidence>
<dbReference type="HOGENOM" id="CLU_773808_0_0_1"/>
<organism evidence="1 2">
    <name type="scientific">Aureobasidium namibiae CBS 147.97</name>
    <dbReference type="NCBI Taxonomy" id="1043004"/>
    <lineage>
        <taxon>Eukaryota</taxon>
        <taxon>Fungi</taxon>
        <taxon>Dikarya</taxon>
        <taxon>Ascomycota</taxon>
        <taxon>Pezizomycotina</taxon>
        <taxon>Dothideomycetes</taxon>
        <taxon>Dothideomycetidae</taxon>
        <taxon>Dothideales</taxon>
        <taxon>Saccotheciaceae</taxon>
        <taxon>Aureobasidium</taxon>
    </lineage>
</organism>
<evidence type="ECO:0008006" key="3">
    <source>
        <dbReference type="Google" id="ProtNLM"/>
    </source>
</evidence>
<dbReference type="RefSeq" id="XP_013423042.1">
    <property type="nucleotide sequence ID" value="XM_013567588.1"/>
</dbReference>
<protein>
    <recommendedName>
        <fullName evidence="3">F-box domain-containing protein</fullName>
    </recommendedName>
</protein>
<dbReference type="OrthoDB" id="5413827at2759"/>
<dbReference type="GeneID" id="25414276"/>
<name>A0A074W7J1_9PEZI</name>
<dbReference type="EMBL" id="KL584725">
    <property type="protein sequence ID" value="KEQ68838.1"/>
    <property type="molecule type" value="Genomic_DNA"/>
</dbReference>
<gene>
    <name evidence="1" type="ORF">M436DRAFT_67757</name>
</gene>
<evidence type="ECO:0000313" key="2">
    <source>
        <dbReference type="Proteomes" id="UP000027730"/>
    </source>
</evidence>